<dbReference type="EMBL" id="UZAH01025454">
    <property type="protein sequence ID" value="VDO64213.1"/>
    <property type="molecule type" value="Genomic_DNA"/>
</dbReference>
<feature type="transmembrane region" description="Helical" evidence="1">
    <location>
        <begin position="93"/>
        <end position="114"/>
    </location>
</feature>
<feature type="transmembrane region" description="Helical" evidence="1">
    <location>
        <begin position="120"/>
        <end position="142"/>
    </location>
</feature>
<evidence type="ECO:0000313" key="2">
    <source>
        <dbReference type="EMBL" id="VDO64213.1"/>
    </source>
</evidence>
<proteinExistence type="predicted"/>
<gene>
    <name evidence="2" type="ORF">HPBE_LOCUS5343</name>
</gene>
<name>A0A183FFM4_HELPZ</name>
<organism evidence="3 4">
    <name type="scientific">Heligmosomoides polygyrus</name>
    <name type="common">Parasitic roundworm</name>
    <dbReference type="NCBI Taxonomy" id="6339"/>
    <lineage>
        <taxon>Eukaryota</taxon>
        <taxon>Metazoa</taxon>
        <taxon>Ecdysozoa</taxon>
        <taxon>Nematoda</taxon>
        <taxon>Chromadorea</taxon>
        <taxon>Rhabditida</taxon>
        <taxon>Rhabditina</taxon>
        <taxon>Rhabditomorpha</taxon>
        <taxon>Strongyloidea</taxon>
        <taxon>Heligmosomidae</taxon>
        <taxon>Heligmosomoides</taxon>
    </lineage>
</organism>
<keyword evidence="3" id="KW-1185">Reference proteome</keyword>
<dbReference type="Proteomes" id="UP000050761">
    <property type="component" value="Unassembled WGS sequence"/>
</dbReference>
<keyword evidence="1" id="KW-1133">Transmembrane helix</keyword>
<sequence length="263" mass="28965">MCARRRVFLVAGRLMDKIRGVAIPFALIDRGVVQSGPLASAVVQCNPVVVFYNSARCVVYAITAVQSTAVRYSSRDVMSTKTKPKAPPPLSRIYYIDLVLIGLTVIVGTIGLLFPRVPLLIWLPSLLLLCSSCVSLSALIYLNKGVALRSRDNLLFYILLTIVLVIFRVFCVCLLLIGIFVPHAMIWISGTLATLAQLHALFGLVAVGKVIFYRLGLDKRNTWKDAKFLPHRIEEIAIVNLSASRSTLVTNIDEADLVHFDGP</sequence>
<feature type="transmembrane region" description="Helical" evidence="1">
    <location>
        <begin position="154"/>
        <end position="180"/>
    </location>
</feature>
<accession>A0A3P7YHN7</accession>
<keyword evidence="1" id="KW-0812">Transmembrane</keyword>
<feature type="transmembrane region" description="Helical" evidence="1">
    <location>
        <begin position="186"/>
        <end position="212"/>
    </location>
</feature>
<evidence type="ECO:0000313" key="3">
    <source>
        <dbReference type="Proteomes" id="UP000050761"/>
    </source>
</evidence>
<dbReference type="WBParaSite" id="HPBE_0000534201-mRNA-1">
    <property type="protein sequence ID" value="HPBE_0000534201-mRNA-1"/>
    <property type="gene ID" value="HPBE_0000534201"/>
</dbReference>
<evidence type="ECO:0000256" key="1">
    <source>
        <dbReference type="SAM" id="Phobius"/>
    </source>
</evidence>
<dbReference type="AlphaFoldDB" id="A0A183FFM4"/>
<dbReference type="OrthoDB" id="5844717at2759"/>
<evidence type="ECO:0000313" key="4">
    <source>
        <dbReference type="WBParaSite" id="HPBE_0000534201-mRNA-1"/>
    </source>
</evidence>
<reference evidence="2 3" key="1">
    <citation type="submission" date="2018-11" db="EMBL/GenBank/DDBJ databases">
        <authorList>
            <consortium name="Pathogen Informatics"/>
        </authorList>
    </citation>
    <scope>NUCLEOTIDE SEQUENCE [LARGE SCALE GENOMIC DNA]</scope>
</reference>
<keyword evidence="1" id="KW-0472">Membrane</keyword>
<protein>
    <submittedName>
        <fullName evidence="2 4">Uncharacterized protein</fullName>
    </submittedName>
</protein>
<accession>A0A183FFM4</accession>
<reference evidence="4" key="2">
    <citation type="submission" date="2019-09" db="UniProtKB">
        <authorList>
            <consortium name="WormBaseParasite"/>
        </authorList>
    </citation>
    <scope>IDENTIFICATION</scope>
</reference>